<accession>A0AAD0ZGM0</accession>
<evidence type="ECO:0000313" key="2">
    <source>
        <dbReference type="EMBL" id="AZE30922.1"/>
    </source>
</evidence>
<evidence type="ECO:0000256" key="1">
    <source>
        <dbReference type="SAM" id="Phobius"/>
    </source>
</evidence>
<organism evidence="2 3">
    <name type="scientific">Pseudomonas chlororaphis subsp. aureofaciens</name>
    <dbReference type="NCBI Taxonomy" id="587851"/>
    <lineage>
        <taxon>Bacteria</taxon>
        <taxon>Pseudomonadati</taxon>
        <taxon>Pseudomonadota</taxon>
        <taxon>Gammaproteobacteria</taxon>
        <taxon>Pseudomonadales</taxon>
        <taxon>Pseudomonadaceae</taxon>
        <taxon>Pseudomonas</taxon>
    </lineage>
</organism>
<evidence type="ECO:0000313" key="3">
    <source>
        <dbReference type="Proteomes" id="UP000280455"/>
    </source>
</evidence>
<gene>
    <name evidence="2" type="ORF">C4K07_4145</name>
</gene>
<feature type="transmembrane region" description="Helical" evidence="1">
    <location>
        <begin position="73"/>
        <end position="100"/>
    </location>
</feature>
<feature type="transmembrane region" description="Helical" evidence="1">
    <location>
        <begin position="40"/>
        <end position="61"/>
    </location>
</feature>
<keyword evidence="1" id="KW-0812">Transmembrane</keyword>
<sequence>MPKPASGPMKPDHSLLIVWSALIAFFALLIVLLRIAQQNYMMAIGAVWAANSLTMVLHALYWRRYGLSKVCKVAVVIQAVLTIAPLLFGELGLLMVFFMFGGELRYW</sequence>
<keyword evidence="1" id="KW-0472">Membrane</keyword>
<name>A0AAD0ZGM0_9PSED</name>
<protein>
    <submittedName>
        <fullName evidence="2">Uncharacterized protein</fullName>
    </submittedName>
</protein>
<dbReference type="AlphaFoldDB" id="A0AAD0ZGM0"/>
<proteinExistence type="predicted"/>
<dbReference type="RefSeq" id="WP_100208959.1">
    <property type="nucleotide sequence ID" value="NZ_CP027719.1"/>
</dbReference>
<reference evidence="2 3" key="1">
    <citation type="submission" date="2018-03" db="EMBL/GenBank/DDBJ databases">
        <title>Diversity of phytobeneficial traits revealed by whole-genome analysis of worldwide-isolated phenazine-producing Pseudomonas spp.</title>
        <authorList>
            <person name="Biessy A."/>
            <person name="Novinscak A."/>
            <person name="Blom J."/>
            <person name="Leger G."/>
            <person name="Thomashow L.S."/>
            <person name="Cazorla F.M."/>
            <person name="Josic D."/>
            <person name="Filion M."/>
        </authorList>
    </citation>
    <scope>NUCLEOTIDE SEQUENCE [LARGE SCALE GENOMIC DNA]</scope>
    <source>
        <strain evidence="2 3">ChPhzS24</strain>
    </source>
</reference>
<dbReference type="Proteomes" id="UP000280455">
    <property type="component" value="Chromosome"/>
</dbReference>
<feature type="transmembrane region" description="Helical" evidence="1">
    <location>
        <begin position="15"/>
        <end position="33"/>
    </location>
</feature>
<keyword evidence="1" id="KW-1133">Transmembrane helix</keyword>
<dbReference type="EMBL" id="CP027750">
    <property type="protein sequence ID" value="AZE30922.1"/>
    <property type="molecule type" value="Genomic_DNA"/>
</dbReference>